<comment type="caution">
    <text evidence="1">The sequence shown here is derived from an EMBL/GenBank/DDBJ whole genome shotgun (WGS) entry which is preliminary data.</text>
</comment>
<evidence type="ECO:0000313" key="2">
    <source>
        <dbReference type="Proteomes" id="UP000810207"/>
    </source>
</evidence>
<keyword evidence="2" id="KW-1185">Reference proteome</keyword>
<name>A0ABS4RQ86_PAEXY</name>
<dbReference type="EMBL" id="JAGIKV010000003">
    <property type="protein sequence ID" value="MBP2244545.1"/>
    <property type="molecule type" value="Genomic_DNA"/>
</dbReference>
<reference evidence="1 2" key="1">
    <citation type="submission" date="2021-03" db="EMBL/GenBank/DDBJ databases">
        <title>Genomic Encyclopedia of Type Strains, Phase IV (KMG-IV): sequencing the most valuable type-strain genomes for metagenomic binning, comparative biology and taxonomic classification.</title>
        <authorList>
            <person name="Goeker M."/>
        </authorList>
    </citation>
    <scope>NUCLEOTIDE SEQUENCE [LARGE SCALE GENOMIC DNA]</scope>
    <source>
        <strain evidence="1 2">DSM 21292</strain>
    </source>
</reference>
<proteinExistence type="predicted"/>
<dbReference type="Proteomes" id="UP000810207">
    <property type="component" value="Unassembled WGS sequence"/>
</dbReference>
<gene>
    <name evidence="1" type="ORF">J2Z28_001158</name>
</gene>
<evidence type="ECO:0000313" key="1">
    <source>
        <dbReference type="EMBL" id="MBP2244545.1"/>
    </source>
</evidence>
<organism evidence="1 2">
    <name type="scientific">Paenibacillus xylanexedens</name>
    <dbReference type="NCBI Taxonomy" id="528191"/>
    <lineage>
        <taxon>Bacteria</taxon>
        <taxon>Bacillati</taxon>
        <taxon>Bacillota</taxon>
        <taxon>Bacilli</taxon>
        <taxon>Bacillales</taxon>
        <taxon>Paenibacillaceae</taxon>
        <taxon>Paenibacillus</taxon>
    </lineage>
</organism>
<sequence length="62" mass="7086">MMDPTGISTNTSFCFVFLFSMQSDIVQRNWEVDFIKLLVHPSFKFSIGNRRIITGIINISDG</sequence>
<protein>
    <submittedName>
        <fullName evidence="1">Uncharacterized protein</fullName>
    </submittedName>
</protein>
<accession>A0ABS4RQ86</accession>